<keyword evidence="2" id="KW-1185">Reference proteome</keyword>
<dbReference type="RefSeq" id="WP_423229736.1">
    <property type="nucleotide sequence ID" value="NZ_JBBPCO010000009.1"/>
</dbReference>
<sequence>MSDHQNTSPENKLLAIGRLLQAADYHFTCVTPETHRRVNAREAGRPARDLRDVFGWSRPFRPDIVPRDMWTLLETADLLEPVGELWRSRVRYSSLGGQLFVHSAFPTVQADAVFFGPDTYRFATLIERTLSRRQGPFQHVVDIGCG</sequence>
<proteinExistence type="predicted"/>
<gene>
    <name evidence="1" type="ORF">WOB96_10320</name>
</gene>
<dbReference type="EMBL" id="JBBPCO010000009">
    <property type="protein sequence ID" value="MEK8090155.1"/>
    <property type="molecule type" value="Genomic_DNA"/>
</dbReference>
<evidence type="ECO:0008006" key="3">
    <source>
        <dbReference type="Google" id="ProtNLM"/>
    </source>
</evidence>
<dbReference type="Proteomes" id="UP001446205">
    <property type="component" value="Unassembled WGS sequence"/>
</dbReference>
<evidence type="ECO:0000313" key="1">
    <source>
        <dbReference type="EMBL" id="MEK8090155.1"/>
    </source>
</evidence>
<organism evidence="1 2">
    <name type="scientific">Thermithiobacillus plumbiphilus</name>
    <dbReference type="NCBI Taxonomy" id="1729899"/>
    <lineage>
        <taxon>Bacteria</taxon>
        <taxon>Pseudomonadati</taxon>
        <taxon>Pseudomonadota</taxon>
        <taxon>Acidithiobacillia</taxon>
        <taxon>Acidithiobacillales</taxon>
        <taxon>Thermithiobacillaceae</taxon>
        <taxon>Thermithiobacillus</taxon>
    </lineage>
</organism>
<accession>A0ABU9D9F0</accession>
<reference evidence="1 2" key="1">
    <citation type="submission" date="2024-04" db="EMBL/GenBank/DDBJ databases">
        <authorList>
            <person name="Abashina T."/>
            <person name="Shaikin A."/>
        </authorList>
    </citation>
    <scope>NUCLEOTIDE SEQUENCE [LARGE SCALE GENOMIC DNA]</scope>
    <source>
        <strain evidence="1 2">AAFK</strain>
    </source>
</reference>
<protein>
    <recommendedName>
        <fullName evidence="3">Class I SAM-dependent methyltransferase</fullName>
    </recommendedName>
</protein>
<comment type="caution">
    <text evidence="1">The sequence shown here is derived from an EMBL/GenBank/DDBJ whole genome shotgun (WGS) entry which is preliminary data.</text>
</comment>
<evidence type="ECO:0000313" key="2">
    <source>
        <dbReference type="Proteomes" id="UP001446205"/>
    </source>
</evidence>
<feature type="non-terminal residue" evidence="1">
    <location>
        <position position="146"/>
    </location>
</feature>
<name>A0ABU9D9F0_9PROT</name>